<dbReference type="GO" id="GO:0004622">
    <property type="term" value="F:phosphatidylcholine lysophospholipase activity"/>
    <property type="evidence" value="ECO:0007669"/>
    <property type="project" value="TreeGrafter"/>
</dbReference>
<keyword evidence="1" id="KW-0732">Signal</keyword>
<reference evidence="5 6" key="1">
    <citation type="submission" date="2016-10" db="EMBL/GenBank/DDBJ databases">
        <authorList>
            <person name="de Groot N.N."/>
        </authorList>
    </citation>
    <scope>NUCLEOTIDE SEQUENCE [LARGE SCALE GENOMIC DNA]</scope>
    <source>
        <strain evidence="5 6">DSM 19938</strain>
    </source>
</reference>
<evidence type="ECO:0000256" key="1">
    <source>
        <dbReference type="SAM" id="SignalP"/>
    </source>
</evidence>
<evidence type="ECO:0000313" key="6">
    <source>
        <dbReference type="Proteomes" id="UP000199532"/>
    </source>
</evidence>
<dbReference type="InterPro" id="IPR013830">
    <property type="entry name" value="SGNH_hydro"/>
</dbReference>
<dbReference type="InterPro" id="IPR051532">
    <property type="entry name" value="Ester_Hydrolysis_Enzymes"/>
</dbReference>
<dbReference type="PANTHER" id="PTHR30383">
    <property type="entry name" value="THIOESTERASE 1/PROTEASE 1/LYSOPHOSPHOLIPASE L1"/>
    <property type="match status" value="1"/>
</dbReference>
<feature type="domain" description="SGNH hydrolase-type esterase N-terminal" evidence="4">
    <location>
        <begin position="39"/>
        <end position="190"/>
    </location>
</feature>
<evidence type="ECO:0000259" key="3">
    <source>
        <dbReference type="Pfam" id="PF14606"/>
    </source>
</evidence>
<dbReference type="Gene3D" id="2.60.120.260">
    <property type="entry name" value="Galactose-binding domain-like"/>
    <property type="match status" value="1"/>
</dbReference>
<organism evidence="5 6">
    <name type="scientific">Dyadobacter koreensis</name>
    <dbReference type="NCBI Taxonomy" id="408657"/>
    <lineage>
        <taxon>Bacteria</taxon>
        <taxon>Pseudomonadati</taxon>
        <taxon>Bacteroidota</taxon>
        <taxon>Cytophagia</taxon>
        <taxon>Cytophagales</taxon>
        <taxon>Spirosomataceae</taxon>
        <taxon>Dyadobacter</taxon>
    </lineage>
</organism>
<gene>
    <name evidence="5" type="ORF">SAMN04487995_2284</name>
</gene>
<evidence type="ECO:0000259" key="2">
    <source>
        <dbReference type="Pfam" id="PF13472"/>
    </source>
</evidence>
<dbReference type="InterPro" id="IPR036514">
    <property type="entry name" value="SGNH_hydro_sf"/>
</dbReference>
<dbReference type="InterPro" id="IPR032740">
    <property type="entry name" value="GxDLY"/>
</dbReference>
<protein>
    <submittedName>
        <fullName evidence="5">Lysophospholipase L1</fullName>
    </submittedName>
</protein>
<dbReference type="SUPFAM" id="SSF52266">
    <property type="entry name" value="SGNH hydrolase"/>
    <property type="match status" value="2"/>
</dbReference>
<dbReference type="Gene3D" id="3.40.50.1110">
    <property type="entry name" value="SGNH hydrolase"/>
    <property type="match status" value="2"/>
</dbReference>
<dbReference type="CDD" id="cd01844">
    <property type="entry name" value="SGNH_hydrolase_like_6"/>
    <property type="match status" value="1"/>
</dbReference>
<evidence type="ECO:0000313" key="5">
    <source>
        <dbReference type="EMBL" id="SEI80209.1"/>
    </source>
</evidence>
<dbReference type="Pfam" id="PF13472">
    <property type="entry name" value="Lipase_GDSL_2"/>
    <property type="match status" value="1"/>
</dbReference>
<dbReference type="EMBL" id="FNXY01000003">
    <property type="protein sequence ID" value="SEI80209.1"/>
    <property type="molecule type" value="Genomic_DNA"/>
</dbReference>
<dbReference type="Proteomes" id="UP000199532">
    <property type="component" value="Unassembled WGS sequence"/>
</dbReference>
<sequence length="602" mass="68280">MDTFVVVHKCPFFMKSRLIFFTLLIINVTLSQAQTTQFTWWNPASSKVPVIEGQAWPDEIKSRYDRLPGRAEKLVREQVWNLSKQSAGLMIRFRANSGEIKVRYQVGGKLALPHMPSTGVSGVDLYAISNDGEWRWCAGKYVFGDTVAYNFKNLEPVDQNHKLGREYRLFLPLYNNVKWLEIGVPDGARFEALPVRPDKPIVIYGTSIAQGACASRPGMAWTSILARKLDDPLINLGFSGNGRLEKEVVDLVSEIDAKIFVLDCLPNLVASVNISLAEVKARILNAIHNLRQKHSSIPILMAEHDGYTDEAINPVSRKNYQEVNAVMKEAFAQLKAEGVKEIYLISKEDFQQDIETTVDGTHPTDLGMMRYADAYERHIRTILHEPIGVLSTTRPCTQLRELPNYDWEIRHRDILNSNKLEKPKVVVIGNSITHFWGGLPKGPRATGEESWNETFGTTGVRNMGYGWDRIENVLWRVYHGELDGYTAQKIFVNIGTNNLQSNKDEEILEGWKLLIEAIKYRQPDVDLMMVGIYPRRQQEERVKKLNAELKKLTKSMNVNFVDPGLSLANKDGKIDETLFSDGLHPNAKGYTILGKAYEPFVK</sequence>
<dbReference type="Pfam" id="PF14606">
    <property type="entry name" value="Lipase_GDSL_3"/>
    <property type="match status" value="1"/>
</dbReference>
<feature type="chain" id="PRO_5011604960" evidence="1">
    <location>
        <begin position="34"/>
        <end position="602"/>
    </location>
</feature>
<proteinExistence type="predicted"/>
<dbReference type="PANTHER" id="PTHR30383:SF5">
    <property type="entry name" value="SGNH HYDROLASE-TYPE ESTERASE DOMAIN-CONTAINING PROTEIN"/>
    <property type="match status" value="1"/>
</dbReference>
<dbReference type="STRING" id="408657.SAMN04487995_2284"/>
<accession>A0A1H6TJI5</accession>
<dbReference type="Pfam" id="PF14607">
    <property type="entry name" value="GxDLY"/>
    <property type="match status" value="1"/>
</dbReference>
<name>A0A1H6TJI5_9BACT</name>
<dbReference type="AlphaFoldDB" id="A0A1H6TJI5"/>
<feature type="signal peptide" evidence="1">
    <location>
        <begin position="1"/>
        <end position="33"/>
    </location>
</feature>
<evidence type="ECO:0000259" key="4">
    <source>
        <dbReference type="Pfam" id="PF14607"/>
    </source>
</evidence>
<feature type="domain" description="SGNH hydrolase-type esterase" evidence="3">
    <location>
        <begin position="199"/>
        <end position="380"/>
    </location>
</feature>
<keyword evidence="6" id="KW-1185">Reference proteome</keyword>
<feature type="domain" description="SGNH hydrolase-type esterase" evidence="2">
    <location>
        <begin position="427"/>
        <end position="591"/>
    </location>
</feature>